<evidence type="ECO:0000313" key="2">
    <source>
        <dbReference type="EMBL" id="MRX77009.1"/>
    </source>
</evidence>
<comment type="caution">
    <text evidence="2">The sequence shown here is derived from an EMBL/GenBank/DDBJ whole genome shotgun (WGS) entry which is preliminary data.</text>
</comment>
<gene>
    <name evidence="2" type="ORF">GJU39_13025</name>
</gene>
<organism evidence="2 3">
    <name type="scientific">Pedobacter petrophilus</name>
    <dbReference type="NCBI Taxonomy" id="1908241"/>
    <lineage>
        <taxon>Bacteria</taxon>
        <taxon>Pseudomonadati</taxon>
        <taxon>Bacteroidota</taxon>
        <taxon>Sphingobacteriia</taxon>
        <taxon>Sphingobacteriales</taxon>
        <taxon>Sphingobacteriaceae</taxon>
        <taxon>Pedobacter</taxon>
    </lineage>
</organism>
<keyword evidence="1" id="KW-0472">Membrane</keyword>
<dbReference type="EMBL" id="WKKH01000019">
    <property type="protein sequence ID" value="MRX77009.1"/>
    <property type="molecule type" value="Genomic_DNA"/>
</dbReference>
<sequence length="164" mass="19329">MKIKEIMESGIMETYVMGVATEQEIEQVSVLRKQFPEFEQELRNLEYDMEVLAHRMAIPPPPGVLAKIEHEVHEIQLREQKVKKYAEPEPTTNHEQAKKDRYIEVESASSHMRIHKAWRWVFAAVFVLGKIFLGFAIYFYLANKQAQEQILELKTEIRQNAPFR</sequence>
<proteinExistence type="predicted"/>
<name>A0A7K0G1B8_9SPHI</name>
<keyword evidence="1" id="KW-1133">Transmembrane helix</keyword>
<dbReference type="RefSeq" id="WP_154281235.1">
    <property type="nucleotide sequence ID" value="NZ_JBHUJQ010000001.1"/>
</dbReference>
<keyword evidence="3" id="KW-1185">Reference proteome</keyword>
<dbReference type="OrthoDB" id="952577at2"/>
<dbReference type="Proteomes" id="UP000487757">
    <property type="component" value="Unassembled WGS sequence"/>
</dbReference>
<accession>A0A7K0G1B8</accession>
<protein>
    <submittedName>
        <fullName evidence="2">Uncharacterized protein</fullName>
    </submittedName>
</protein>
<evidence type="ECO:0000256" key="1">
    <source>
        <dbReference type="SAM" id="Phobius"/>
    </source>
</evidence>
<dbReference type="AlphaFoldDB" id="A0A7K0G1B8"/>
<keyword evidence="1" id="KW-0812">Transmembrane</keyword>
<evidence type="ECO:0000313" key="3">
    <source>
        <dbReference type="Proteomes" id="UP000487757"/>
    </source>
</evidence>
<reference evidence="2 3" key="1">
    <citation type="submission" date="2019-11" db="EMBL/GenBank/DDBJ databases">
        <title>Pedobacter petrophilus genome.</title>
        <authorList>
            <person name="Feldbauer M.J."/>
            <person name="Newman J.D."/>
        </authorList>
    </citation>
    <scope>NUCLEOTIDE SEQUENCE [LARGE SCALE GENOMIC DNA]</scope>
    <source>
        <strain evidence="2 3">LMG 29686</strain>
    </source>
</reference>
<feature type="transmembrane region" description="Helical" evidence="1">
    <location>
        <begin position="120"/>
        <end position="141"/>
    </location>
</feature>